<protein>
    <submittedName>
        <fullName evidence="9">Hemolysin activation/secretion protein</fullName>
    </submittedName>
</protein>
<feature type="compositionally biased region" description="Low complexity" evidence="4">
    <location>
        <begin position="37"/>
        <end position="50"/>
    </location>
</feature>
<dbReference type="Pfam" id="PF17287">
    <property type="entry name" value="POTRA_3"/>
    <property type="match status" value="1"/>
</dbReference>
<feature type="chain" id="PRO_5043432881" evidence="5">
    <location>
        <begin position="22"/>
        <end position="292"/>
    </location>
</feature>
<dbReference type="Gene3D" id="3.10.20.310">
    <property type="entry name" value="membrane protein fhac"/>
    <property type="match status" value="2"/>
</dbReference>
<dbReference type="InterPro" id="IPR035251">
    <property type="entry name" value="ShlB_POTRA"/>
</dbReference>
<evidence type="ECO:0000259" key="8">
    <source>
        <dbReference type="Pfam" id="PF17287"/>
    </source>
</evidence>
<dbReference type="AlphaFoldDB" id="A0AAX3FKS9"/>
<evidence type="ECO:0000256" key="5">
    <source>
        <dbReference type="SAM" id="SignalP"/>
    </source>
</evidence>
<dbReference type="Proteomes" id="UP000268529">
    <property type="component" value="Chromosome"/>
</dbReference>
<keyword evidence="5" id="KW-0732">Signal</keyword>
<proteinExistence type="predicted"/>
<evidence type="ECO:0000259" key="6">
    <source>
        <dbReference type="Pfam" id="PF03865"/>
    </source>
</evidence>
<dbReference type="EMBL" id="LR134310">
    <property type="protein sequence ID" value="VEE92571.1"/>
    <property type="molecule type" value="Genomic_DNA"/>
</dbReference>
<dbReference type="Pfam" id="PF08479">
    <property type="entry name" value="POTRA_2"/>
    <property type="match status" value="1"/>
</dbReference>
<organism evidence="9 10">
    <name type="scientific">Actinobacillus equuli</name>
    <dbReference type="NCBI Taxonomy" id="718"/>
    <lineage>
        <taxon>Bacteria</taxon>
        <taxon>Pseudomonadati</taxon>
        <taxon>Pseudomonadota</taxon>
        <taxon>Gammaproteobacteria</taxon>
        <taxon>Pasteurellales</taxon>
        <taxon>Pasteurellaceae</taxon>
        <taxon>Actinobacillus</taxon>
    </lineage>
</organism>
<dbReference type="PANTHER" id="PTHR34597">
    <property type="entry name" value="SLR1661 PROTEIN"/>
    <property type="match status" value="1"/>
</dbReference>
<sequence>MCIKFLVSSTIFCAIYTDALAAPAIDPVLNNLDAVEQQRQQQQAQQREAQFTPQADIRMDTRQDSHLQIPTDESPCYPIHRISLIDYSAEELNQASQFQWAFNKAVADLKLTLPHCLGGEGLGILMKQTQNNIIEKGYVTTRVVAQEQDLRSGDLVLTVIAGKVRHTLVADSGIVPRFTPLHALTGLTFEKGDILNVRDIEQSLENLKRVPTADANIEILPSEGEGSQVGESDLKISYAQAIPFRLNLGLEDSGSTSTGKWQASATLSWDNNFLRKRPFLYQLYPQHQTSFG</sequence>
<evidence type="ECO:0000259" key="7">
    <source>
        <dbReference type="Pfam" id="PF08479"/>
    </source>
</evidence>
<dbReference type="InterPro" id="IPR051544">
    <property type="entry name" value="TPS_OM_transporter"/>
</dbReference>
<evidence type="ECO:0000313" key="9">
    <source>
        <dbReference type="EMBL" id="VEE92571.1"/>
    </source>
</evidence>
<dbReference type="InterPro" id="IPR013686">
    <property type="entry name" value="Polypept-transport_assoc_ShlB"/>
</dbReference>
<gene>
    <name evidence="9" type="primary">shlB</name>
    <name evidence="9" type="ORF">NCTC8529_01916</name>
</gene>
<accession>A0AAX3FKS9</accession>
<keyword evidence="3" id="KW-0998">Cell outer membrane</keyword>
<feature type="domain" description="Polypeptide-transport-associated ShlB-type" evidence="7">
    <location>
        <begin position="112"/>
        <end position="162"/>
    </location>
</feature>
<evidence type="ECO:0000256" key="1">
    <source>
        <dbReference type="ARBA" id="ARBA00022452"/>
    </source>
</evidence>
<keyword evidence="1" id="KW-0472">Membrane</keyword>
<dbReference type="Pfam" id="PF03865">
    <property type="entry name" value="ShlB"/>
    <property type="match status" value="1"/>
</dbReference>
<reference evidence="9 10" key="1">
    <citation type="submission" date="2018-12" db="EMBL/GenBank/DDBJ databases">
        <authorList>
            <consortium name="Pathogen Informatics"/>
        </authorList>
    </citation>
    <scope>NUCLEOTIDE SEQUENCE [LARGE SCALE GENOMIC DNA]</scope>
    <source>
        <strain evidence="9 10">NCTC8529</strain>
    </source>
</reference>
<dbReference type="PANTHER" id="PTHR34597:SF3">
    <property type="entry name" value="OUTER MEMBRANE TRANSPORTER CDIB"/>
    <property type="match status" value="1"/>
</dbReference>
<keyword evidence="2" id="KW-0812">Transmembrane</keyword>
<dbReference type="GO" id="GO:0008320">
    <property type="term" value="F:protein transmembrane transporter activity"/>
    <property type="evidence" value="ECO:0007669"/>
    <property type="project" value="TreeGrafter"/>
</dbReference>
<evidence type="ECO:0000256" key="2">
    <source>
        <dbReference type="ARBA" id="ARBA00022692"/>
    </source>
</evidence>
<feature type="domain" description="ShlB POTRA" evidence="8">
    <location>
        <begin position="188"/>
        <end position="221"/>
    </location>
</feature>
<evidence type="ECO:0000256" key="4">
    <source>
        <dbReference type="SAM" id="MobiDB-lite"/>
    </source>
</evidence>
<feature type="domain" description="Haemolysin activator HlyB C-terminal" evidence="6">
    <location>
        <begin position="230"/>
        <end position="272"/>
    </location>
</feature>
<feature type="signal peptide" evidence="5">
    <location>
        <begin position="1"/>
        <end position="21"/>
    </location>
</feature>
<feature type="region of interest" description="Disordered" evidence="4">
    <location>
        <begin position="36"/>
        <end position="56"/>
    </location>
</feature>
<evidence type="ECO:0000313" key="10">
    <source>
        <dbReference type="Proteomes" id="UP000268529"/>
    </source>
</evidence>
<evidence type="ECO:0000256" key="3">
    <source>
        <dbReference type="ARBA" id="ARBA00023237"/>
    </source>
</evidence>
<name>A0AAX3FKS9_ACTEU</name>
<dbReference type="InterPro" id="IPR005565">
    <property type="entry name" value="Hemolysn_activator_HlyB_C"/>
</dbReference>
<dbReference type="GO" id="GO:0046819">
    <property type="term" value="P:protein secretion by the type V secretion system"/>
    <property type="evidence" value="ECO:0007669"/>
    <property type="project" value="TreeGrafter"/>
</dbReference>
<keyword evidence="1" id="KW-1134">Transmembrane beta strand</keyword>
<dbReference type="GO" id="GO:0098046">
    <property type="term" value="C:type V protein secretion system complex"/>
    <property type="evidence" value="ECO:0007669"/>
    <property type="project" value="TreeGrafter"/>
</dbReference>